<dbReference type="PROSITE" id="PS00356">
    <property type="entry name" value="HTH_LACI_1"/>
    <property type="match status" value="1"/>
</dbReference>
<evidence type="ECO:0000256" key="3">
    <source>
        <dbReference type="ARBA" id="ARBA00023125"/>
    </source>
</evidence>
<evidence type="ECO:0000256" key="2">
    <source>
        <dbReference type="ARBA" id="ARBA00023015"/>
    </source>
</evidence>
<evidence type="ECO:0000313" key="7">
    <source>
        <dbReference type="EMBL" id="GGA29380.1"/>
    </source>
</evidence>
<name>A0ABQ1FUD6_9BACL</name>
<dbReference type="Proteomes" id="UP000609323">
    <property type="component" value="Unassembled WGS sequence"/>
</dbReference>
<dbReference type="RefSeq" id="WP_094092921.1">
    <property type="nucleotide sequence ID" value="NZ_BMHF01000003.1"/>
</dbReference>
<dbReference type="PANTHER" id="PTHR30146">
    <property type="entry name" value="LACI-RELATED TRANSCRIPTIONAL REPRESSOR"/>
    <property type="match status" value="1"/>
</dbReference>
<evidence type="ECO:0000313" key="8">
    <source>
        <dbReference type="Proteomes" id="UP000609323"/>
    </source>
</evidence>
<dbReference type="SUPFAM" id="SSF53822">
    <property type="entry name" value="Periplasmic binding protein-like I"/>
    <property type="match status" value="1"/>
</dbReference>
<dbReference type="InterPro" id="IPR000843">
    <property type="entry name" value="HTH_LacI"/>
</dbReference>
<comment type="caution">
    <text evidence="7">The sequence shown here is derived from an EMBL/GenBank/DDBJ whole genome shotgun (WGS) entry which is preliminary data.</text>
</comment>
<keyword evidence="1" id="KW-0678">Repressor</keyword>
<dbReference type="InterPro" id="IPR010982">
    <property type="entry name" value="Lambda_DNA-bd_dom_sf"/>
</dbReference>
<dbReference type="PROSITE" id="PS50932">
    <property type="entry name" value="HTH_LACI_2"/>
    <property type="match status" value="1"/>
</dbReference>
<dbReference type="EMBL" id="BMHF01000003">
    <property type="protein sequence ID" value="GGA29380.1"/>
    <property type="molecule type" value="Genomic_DNA"/>
</dbReference>
<sequence>MKKLKIDDVARAAGVSKSTVSQYLNQRYKYMSEETRQRIGEVIDELGYQPNGLARSLKQNRTHLVGVVVADIDYSLSIQCVKAIENELQNRGIQVLICNSDENPEKEQRHIETLIARQVDGLIVFPTGHQASAYERLSEQQLPFVLIDRLVEGVSTQSLLLDNEMAVKLAVEELVREGHERIGIVTLPLGEQGITPRKERLGGFRKAMEEAGLQPAEDYVLSLPASEVAARLAELLARPEPPTALLAGNDIVLAELLKAANRQGIIIPEHLSLIGIDDAEFAQIYNPVITTIRQPAHEMGAQAAKVILSAIEEKDRPVPITYRFPPALQRGASVKDLKSKCRSLNVRPK</sequence>
<dbReference type="SMART" id="SM00354">
    <property type="entry name" value="HTH_LACI"/>
    <property type="match status" value="1"/>
</dbReference>
<keyword evidence="3" id="KW-0238">DNA-binding</keyword>
<accession>A0ABQ1FUD6</accession>
<dbReference type="Pfam" id="PF13377">
    <property type="entry name" value="Peripla_BP_3"/>
    <property type="match status" value="1"/>
</dbReference>
<dbReference type="PANTHER" id="PTHR30146:SF148">
    <property type="entry name" value="HTH-TYPE TRANSCRIPTIONAL REPRESSOR PURR-RELATED"/>
    <property type="match status" value="1"/>
</dbReference>
<dbReference type="Gene3D" id="3.40.50.2300">
    <property type="match status" value="2"/>
</dbReference>
<dbReference type="InterPro" id="IPR001387">
    <property type="entry name" value="Cro/C1-type_HTH"/>
</dbReference>
<dbReference type="InterPro" id="IPR028082">
    <property type="entry name" value="Peripla_BP_I"/>
</dbReference>
<feature type="domain" description="HTH lacI-type" evidence="5">
    <location>
        <begin position="4"/>
        <end position="59"/>
    </location>
</feature>
<gene>
    <name evidence="7" type="ORF">GCM10010917_12970</name>
</gene>
<protein>
    <submittedName>
        <fullName evidence="7">LacI family transcriptional regulator</fullName>
    </submittedName>
</protein>
<evidence type="ECO:0000256" key="4">
    <source>
        <dbReference type="ARBA" id="ARBA00023163"/>
    </source>
</evidence>
<dbReference type="CDD" id="cd01392">
    <property type="entry name" value="HTH_LacI"/>
    <property type="match status" value="1"/>
</dbReference>
<feature type="domain" description="HTH cro/C1-type" evidence="6">
    <location>
        <begin position="2"/>
        <end position="49"/>
    </location>
</feature>
<keyword evidence="8" id="KW-1185">Reference proteome</keyword>
<keyword evidence="4" id="KW-0804">Transcription</keyword>
<dbReference type="InterPro" id="IPR046335">
    <property type="entry name" value="LacI/GalR-like_sensor"/>
</dbReference>
<dbReference type="Pfam" id="PF00356">
    <property type="entry name" value="LacI"/>
    <property type="match status" value="1"/>
</dbReference>
<organism evidence="7 8">
    <name type="scientific">Paenibacillus physcomitrellae</name>
    <dbReference type="NCBI Taxonomy" id="1619311"/>
    <lineage>
        <taxon>Bacteria</taxon>
        <taxon>Bacillati</taxon>
        <taxon>Bacillota</taxon>
        <taxon>Bacilli</taxon>
        <taxon>Bacillales</taxon>
        <taxon>Paenibacillaceae</taxon>
        <taxon>Paenibacillus</taxon>
    </lineage>
</organism>
<evidence type="ECO:0000259" key="5">
    <source>
        <dbReference type="PROSITE" id="PS50932"/>
    </source>
</evidence>
<keyword evidence="2" id="KW-0805">Transcription regulation</keyword>
<dbReference type="PROSITE" id="PS50943">
    <property type="entry name" value="HTH_CROC1"/>
    <property type="match status" value="1"/>
</dbReference>
<dbReference type="SUPFAM" id="SSF47413">
    <property type="entry name" value="lambda repressor-like DNA-binding domains"/>
    <property type="match status" value="1"/>
</dbReference>
<evidence type="ECO:0000256" key="1">
    <source>
        <dbReference type="ARBA" id="ARBA00022491"/>
    </source>
</evidence>
<reference evidence="8" key="1">
    <citation type="journal article" date="2019" name="Int. J. Syst. Evol. Microbiol.">
        <title>The Global Catalogue of Microorganisms (GCM) 10K type strain sequencing project: providing services to taxonomists for standard genome sequencing and annotation.</title>
        <authorList>
            <consortium name="The Broad Institute Genomics Platform"/>
            <consortium name="The Broad Institute Genome Sequencing Center for Infectious Disease"/>
            <person name="Wu L."/>
            <person name="Ma J."/>
        </authorList>
    </citation>
    <scope>NUCLEOTIDE SEQUENCE [LARGE SCALE GENOMIC DNA]</scope>
    <source>
        <strain evidence="8">CGMCC 1.15044</strain>
    </source>
</reference>
<proteinExistence type="predicted"/>
<evidence type="ECO:0000259" key="6">
    <source>
        <dbReference type="PROSITE" id="PS50943"/>
    </source>
</evidence>
<dbReference type="Gene3D" id="1.10.260.40">
    <property type="entry name" value="lambda repressor-like DNA-binding domains"/>
    <property type="match status" value="1"/>
</dbReference>